<gene>
    <name evidence="4" type="ORF">PLXY2_LOCUS13228</name>
</gene>
<sequence length="331" mass="38055">MLRSPGKQFGSNPELANPSYHSDETGHVALRKRKRDEDFSDCFKQFSEEIKASLATWKIDIEKDLSLINSNLNNIIKNDLAKLYESSQEMKAEINSIRKDYAAVNTSIKNLDLKFNNLKADVSSLQQSTQFISDQHDDVMKKMDSLDLKKIDKMESELIEMRNQNKLLKLEINTNDQRERSQNLEIIGIPEFKDENLHEIIMNIAKNANVVLSQNDILQVNRVTPRTKVQGRPRVIIAKMSARILRDNIIAGCRKCRLSTGSLGIPGEKKPVFINEHLTFFNKQLLKMCKDTAKLKNYQHVWIKNGRISVRKNDSSPVIRIFSEDDVKKIV</sequence>
<dbReference type="InterPro" id="IPR057251">
    <property type="entry name" value="FP_C"/>
</dbReference>
<dbReference type="Pfam" id="PF25298">
    <property type="entry name" value="Baculo_FP_2nd"/>
    <property type="match status" value="1"/>
</dbReference>
<feature type="coiled-coil region" evidence="1">
    <location>
        <begin position="80"/>
        <end position="171"/>
    </location>
</feature>
<feature type="domain" description="FP protein C-terminal" evidence="3">
    <location>
        <begin position="280"/>
        <end position="331"/>
    </location>
</feature>
<evidence type="ECO:0000259" key="3">
    <source>
        <dbReference type="Pfam" id="PF25298"/>
    </source>
</evidence>
<dbReference type="Proteomes" id="UP000653454">
    <property type="component" value="Unassembled WGS sequence"/>
</dbReference>
<dbReference type="EMBL" id="CAJHNJ030000091">
    <property type="protein sequence ID" value="CAG9134962.1"/>
    <property type="molecule type" value="Genomic_DNA"/>
</dbReference>
<organism evidence="4 5">
    <name type="scientific">Plutella xylostella</name>
    <name type="common">Diamondback moth</name>
    <name type="synonym">Plutella maculipennis</name>
    <dbReference type="NCBI Taxonomy" id="51655"/>
    <lineage>
        <taxon>Eukaryota</taxon>
        <taxon>Metazoa</taxon>
        <taxon>Ecdysozoa</taxon>
        <taxon>Arthropoda</taxon>
        <taxon>Hexapoda</taxon>
        <taxon>Insecta</taxon>
        <taxon>Pterygota</taxon>
        <taxon>Neoptera</taxon>
        <taxon>Endopterygota</taxon>
        <taxon>Lepidoptera</taxon>
        <taxon>Glossata</taxon>
        <taxon>Ditrysia</taxon>
        <taxon>Yponomeutoidea</taxon>
        <taxon>Plutellidae</taxon>
        <taxon>Plutella</taxon>
    </lineage>
</organism>
<evidence type="ECO:0000313" key="5">
    <source>
        <dbReference type="Proteomes" id="UP000653454"/>
    </source>
</evidence>
<comment type="caution">
    <text evidence="4">The sequence shown here is derived from an EMBL/GenBank/DDBJ whole genome shotgun (WGS) entry which is preliminary data.</text>
</comment>
<proteinExistence type="predicted"/>
<keyword evidence="1" id="KW-0175">Coiled coil</keyword>
<name>A0A8S4G7P4_PLUXY</name>
<evidence type="ECO:0000256" key="1">
    <source>
        <dbReference type="SAM" id="Coils"/>
    </source>
</evidence>
<feature type="region of interest" description="Disordered" evidence="2">
    <location>
        <begin position="1"/>
        <end position="24"/>
    </location>
</feature>
<reference evidence="4" key="1">
    <citation type="submission" date="2020-11" db="EMBL/GenBank/DDBJ databases">
        <authorList>
            <person name="Whiteford S."/>
        </authorList>
    </citation>
    <scope>NUCLEOTIDE SEQUENCE</scope>
</reference>
<accession>A0A8S4G7P4</accession>
<dbReference type="AlphaFoldDB" id="A0A8S4G7P4"/>
<keyword evidence="5" id="KW-1185">Reference proteome</keyword>
<evidence type="ECO:0000256" key="2">
    <source>
        <dbReference type="SAM" id="MobiDB-lite"/>
    </source>
</evidence>
<evidence type="ECO:0000313" key="4">
    <source>
        <dbReference type="EMBL" id="CAG9134962.1"/>
    </source>
</evidence>
<protein>
    <submittedName>
        <fullName evidence="4">(diamondback moth) hypothetical protein</fullName>
    </submittedName>
</protein>